<dbReference type="EMBL" id="RZNX01000005">
    <property type="protein sequence ID" value="RUT29914.1"/>
    <property type="molecule type" value="Genomic_DNA"/>
</dbReference>
<comment type="similarity">
    <text evidence="5">Belongs to the UPF0173 family.</text>
</comment>
<dbReference type="RefSeq" id="WP_127199858.1">
    <property type="nucleotide sequence ID" value="NZ_RZNX01000005.1"/>
</dbReference>
<evidence type="ECO:0000313" key="7">
    <source>
        <dbReference type="EMBL" id="RUT29914.1"/>
    </source>
</evidence>
<dbReference type="PANTHER" id="PTHR43546">
    <property type="entry name" value="UPF0173 METAL-DEPENDENT HYDROLASE MJ1163-RELATED"/>
    <property type="match status" value="1"/>
</dbReference>
<name>A0A3S1B4U1_9BACL</name>
<evidence type="ECO:0000259" key="6">
    <source>
        <dbReference type="SMART" id="SM00849"/>
    </source>
</evidence>
<reference evidence="7 8" key="1">
    <citation type="submission" date="2018-12" db="EMBL/GenBank/DDBJ databases">
        <authorList>
            <person name="Sun L."/>
            <person name="Chen Z."/>
        </authorList>
    </citation>
    <scope>NUCLEOTIDE SEQUENCE [LARGE SCALE GENOMIC DNA]</scope>
    <source>
        <strain evidence="7 8">3-5-3</strain>
    </source>
</reference>
<comment type="function">
    <text evidence="3">Counteracts the endogenous Pycsar antiviral defense system. Phosphodiesterase that enables metal-dependent hydrolysis of host cyclic nucleotide Pycsar defense signals such as cCMP and cUMP.</text>
</comment>
<gene>
    <name evidence="7" type="ORF">EJP77_13975</name>
</gene>
<accession>A0A3S1B4U1</accession>
<dbReference type="GO" id="GO:0016787">
    <property type="term" value="F:hydrolase activity"/>
    <property type="evidence" value="ECO:0007669"/>
    <property type="project" value="UniProtKB-UniRule"/>
</dbReference>
<dbReference type="SMART" id="SM00849">
    <property type="entry name" value="Lactamase_B"/>
    <property type="match status" value="1"/>
</dbReference>
<feature type="domain" description="Metallo-beta-lactamase" evidence="6">
    <location>
        <begin position="7"/>
        <end position="191"/>
    </location>
</feature>
<dbReference type="PANTHER" id="PTHR43546:SF3">
    <property type="entry name" value="UPF0173 METAL-DEPENDENT HYDROLASE MJ1163"/>
    <property type="match status" value="1"/>
</dbReference>
<dbReference type="Gene3D" id="3.60.15.10">
    <property type="entry name" value="Ribonuclease Z/Hydroxyacylglutathione hydrolase-like"/>
    <property type="match status" value="1"/>
</dbReference>
<dbReference type="HAMAP" id="MF_00457">
    <property type="entry name" value="UPF0173"/>
    <property type="match status" value="1"/>
</dbReference>
<evidence type="ECO:0000313" key="8">
    <source>
        <dbReference type="Proteomes" id="UP000272464"/>
    </source>
</evidence>
<evidence type="ECO:0000256" key="4">
    <source>
        <dbReference type="ARBA" id="ARBA00048505"/>
    </source>
</evidence>
<dbReference type="OrthoDB" id="9789133at2"/>
<sequence length="231" mass="25007">MKLTFLGHSTVYVDTGEYKFIVDPFLTGNPLATASAEDIEVNYVLLTHGHSDHIGDAELIARRNNATIVGIVELANYFEQLGLNTIGMNLGGSLRLPFGKIKFTPALHSSSITRDGVNLYLGVAAGIIIQLDPITLYHAGDTALFSDLKLIGDQHQVDIAMIPIGDHFTMGPNDALLAAQWINAKITVPVHYNTFPPIEQNGDEFVSRLKQAGLDGQALKPGDSIDLTRLS</sequence>
<dbReference type="InterPro" id="IPR050114">
    <property type="entry name" value="UPF0173_UPF0282_UlaG_hydrolase"/>
</dbReference>
<comment type="caution">
    <text evidence="7">The sequence shown here is derived from an EMBL/GenBank/DDBJ whole genome shotgun (WGS) entry which is preliminary data.</text>
</comment>
<evidence type="ECO:0000256" key="3">
    <source>
        <dbReference type="ARBA" id="ARBA00034301"/>
    </source>
</evidence>
<keyword evidence="1 5" id="KW-0378">Hydrolase</keyword>
<comment type="catalytic activity">
    <reaction evidence="4">
        <text>3',5'-cyclic UMP + H2O = UMP + H(+)</text>
        <dbReference type="Rhea" id="RHEA:70575"/>
        <dbReference type="ChEBI" id="CHEBI:15377"/>
        <dbReference type="ChEBI" id="CHEBI:15378"/>
        <dbReference type="ChEBI" id="CHEBI:57865"/>
        <dbReference type="ChEBI" id="CHEBI:184387"/>
    </reaction>
    <physiologicalReaction direction="left-to-right" evidence="4">
        <dbReference type="Rhea" id="RHEA:70576"/>
    </physiologicalReaction>
</comment>
<evidence type="ECO:0000256" key="1">
    <source>
        <dbReference type="ARBA" id="ARBA00022801"/>
    </source>
</evidence>
<dbReference type="NCBIfam" id="NF001911">
    <property type="entry name" value="PRK00685.1"/>
    <property type="match status" value="1"/>
</dbReference>
<dbReference type="Proteomes" id="UP000272464">
    <property type="component" value="Unassembled WGS sequence"/>
</dbReference>
<evidence type="ECO:0000256" key="2">
    <source>
        <dbReference type="ARBA" id="ARBA00034221"/>
    </source>
</evidence>
<dbReference type="InterPro" id="IPR001279">
    <property type="entry name" value="Metallo-B-lactamas"/>
</dbReference>
<dbReference type="Pfam" id="PF12706">
    <property type="entry name" value="Lactamase_B_2"/>
    <property type="match status" value="1"/>
</dbReference>
<proteinExistence type="inferred from homology"/>
<evidence type="ECO:0000256" key="5">
    <source>
        <dbReference type="HAMAP-Rule" id="MF_00457"/>
    </source>
</evidence>
<dbReference type="InterPro" id="IPR022877">
    <property type="entry name" value="UPF0173"/>
</dbReference>
<comment type="catalytic activity">
    <reaction evidence="2">
        <text>3',5'-cyclic CMP + H2O = CMP + H(+)</text>
        <dbReference type="Rhea" id="RHEA:72675"/>
        <dbReference type="ChEBI" id="CHEBI:15377"/>
        <dbReference type="ChEBI" id="CHEBI:15378"/>
        <dbReference type="ChEBI" id="CHEBI:58003"/>
        <dbReference type="ChEBI" id="CHEBI:60377"/>
    </reaction>
    <physiologicalReaction direction="left-to-right" evidence="2">
        <dbReference type="Rhea" id="RHEA:72676"/>
    </physiologicalReaction>
</comment>
<organism evidence="7 8">
    <name type="scientific">Paenibacillus zeisoli</name>
    <dbReference type="NCBI Taxonomy" id="2496267"/>
    <lineage>
        <taxon>Bacteria</taxon>
        <taxon>Bacillati</taxon>
        <taxon>Bacillota</taxon>
        <taxon>Bacilli</taxon>
        <taxon>Bacillales</taxon>
        <taxon>Paenibacillaceae</taxon>
        <taxon>Paenibacillus</taxon>
    </lineage>
</organism>
<keyword evidence="8" id="KW-1185">Reference proteome</keyword>
<protein>
    <recommendedName>
        <fullName evidence="5">UPF0173 metal-dependent hydrolase EJP77_13975</fullName>
    </recommendedName>
</protein>
<dbReference type="SUPFAM" id="SSF56281">
    <property type="entry name" value="Metallo-hydrolase/oxidoreductase"/>
    <property type="match status" value="1"/>
</dbReference>
<dbReference type="AlphaFoldDB" id="A0A3S1B4U1"/>
<dbReference type="InterPro" id="IPR036866">
    <property type="entry name" value="RibonucZ/Hydroxyglut_hydro"/>
</dbReference>